<evidence type="ECO:0000313" key="3">
    <source>
        <dbReference type="Proteomes" id="UP000299102"/>
    </source>
</evidence>
<dbReference type="EMBL" id="BGZK01000278">
    <property type="protein sequence ID" value="GBP33767.1"/>
    <property type="molecule type" value="Genomic_DNA"/>
</dbReference>
<dbReference type="AlphaFoldDB" id="A0A4C1V6A5"/>
<evidence type="ECO:0000256" key="1">
    <source>
        <dbReference type="SAM" id="MobiDB-lite"/>
    </source>
</evidence>
<feature type="region of interest" description="Disordered" evidence="1">
    <location>
        <begin position="164"/>
        <end position="190"/>
    </location>
</feature>
<protein>
    <submittedName>
        <fullName evidence="2">Uncharacterized protein</fullName>
    </submittedName>
</protein>
<dbReference type="Proteomes" id="UP000299102">
    <property type="component" value="Unassembled WGS sequence"/>
</dbReference>
<proteinExistence type="predicted"/>
<keyword evidence="3" id="KW-1185">Reference proteome</keyword>
<accession>A0A4C1V6A5</accession>
<organism evidence="2 3">
    <name type="scientific">Eumeta variegata</name>
    <name type="common">Bagworm moth</name>
    <name type="synonym">Eumeta japonica</name>
    <dbReference type="NCBI Taxonomy" id="151549"/>
    <lineage>
        <taxon>Eukaryota</taxon>
        <taxon>Metazoa</taxon>
        <taxon>Ecdysozoa</taxon>
        <taxon>Arthropoda</taxon>
        <taxon>Hexapoda</taxon>
        <taxon>Insecta</taxon>
        <taxon>Pterygota</taxon>
        <taxon>Neoptera</taxon>
        <taxon>Endopterygota</taxon>
        <taxon>Lepidoptera</taxon>
        <taxon>Glossata</taxon>
        <taxon>Ditrysia</taxon>
        <taxon>Tineoidea</taxon>
        <taxon>Psychidae</taxon>
        <taxon>Oiketicinae</taxon>
        <taxon>Eumeta</taxon>
    </lineage>
</organism>
<sequence>MRKLPQNTKCEINPFFTTATHQDRGQPKVLEGNTNTKRHLCRVFRRDCNSQDITNNSEQLIHNARFTDKSRTSRLGCAGTGPDRCLVGTAERRRRANRLKRVQLSTRATTVSHVIRLYETYNRLWATIVLHTKTIDKQRPTNAVHYVRRSDAAAGVFCYPAPARRTSTDRGLPRDTKGSENEPEAENQSEIEIKIERVERREQDRTEEKDKGICYVRADVAAGGHSSYIAYSFVMMSTSERLARVDLGNPMQDKLVAY</sequence>
<reference evidence="2 3" key="1">
    <citation type="journal article" date="2019" name="Commun. Biol.">
        <title>The bagworm genome reveals a unique fibroin gene that provides high tensile strength.</title>
        <authorList>
            <person name="Kono N."/>
            <person name="Nakamura H."/>
            <person name="Ohtoshi R."/>
            <person name="Tomita M."/>
            <person name="Numata K."/>
            <person name="Arakawa K."/>
        </authorList>
    </citation>
    <scope>NUCLEOTIDE SEQUENCE [LARGE SCALE GENOMIC DNA]</scope>
</reference>
<comment type="caution">
    <text evidence="2">The sequence shown here is derived from an EMBL/GenBank/DDBJ whole genome shotgun (WGS) entry which is preliminary data.</text>
</comment>
<gene>
    <name evidence="2" type="ORF">EVAR_17095_1</name>
</gene>
<feature type="compositionally biased region" description="Basic and acidic residues" evidence="1">
    <location>
        <begin position="166"/>
        <end position="180"/>
    </location>
</feature>
<evidence type="ECO:0000313" key="2">
    <source>
        <dbReference type="EMBL" id="GBP33767.1"/>
    </source>
</evidence>
<name>A0A4C1V6A5_EUMVA</name>